<dbReference type="NCBIfam" id="TIGR03370">
    <property type="entry name" value="VPLPA-CTERM"/>
    <property type="match status" value="1"/>
</dbReference>
<dbReference type="InterPro" id="IPR022472">
    <property type="entry name" value="VPLPA-CTERM"/>
</dbReference>
<dbReference type="AlphaFoldDB" id="A0A2G8REX3"/>
<gene>
    <name evidence="3" type="ORF">P775_10680</name>
</gene>
<name>A0A2G8REX3_9RHOB</name>
<dbReference type="EMBL" id="AWWI01000066">
    <property type="protein sequence ID" value="PIL20125.1"/>
    <property type="molecule type" value="Genomic_DNA"/>
</dbReference>
<dbReference type="Gene3D" id="2.60.120.260">
    <property type="entry name" value="Galactose-binding domain-like"/>
    <property type="match status" value="1"/>
</dbReference>
<comment type="caution">
    <text evidence="3">The sequence shown here is derived from an EMBL/GenBank/DDBJ whole genome shotgun (WGS) entry which is preliminary data.</text>
</comment>
<keyword evidence="4" id="KW-1185">Reference proteome</keyword>
<evidence type="ECO:0000313" key="3">
    <source>
        <dbReference type="EMBL" id="PIL20125.1"/>
    </source>
</evidence>
<evidence type="ECO:0008006" key="5">
    <source>
        <dbReference type="Google" id="ProtNLM"/>
    </source>
</evidence>
<evidence type="ECO:0000256" key="2">
    <source>
        <dbReference type="SAM" id="SignalP"/>
    </source>
</evidence>
<keyword evidence="1" id="KW-1133">Transmembrane helix</keyword>
<keyword evidence="1" id="KW-0812">Transmembrane</keyword>
<organism evidence="3 4">
    <name type="scientific">Puniceibacterium antarcticum</name>
    <dbReference type="NCBI Taxonomy" id="1206336"/>
    <lineage>
        <taxon>Bacteria</taxon>
        <taxon>Pseudomonadati</taxon>
        <taxon>Pseudomonadota</taxon>
        <taxon>Alphaproteobacteria</taxon>
        <taxon>Rhodobacterales</taxon>
        <taxon>Paracoccaceae</taxon>
        <taxon>Puniceibacterium</taxon>
    </lineage>
</organism>
<feature type="transmembrane region" description="Helical" evidence="1">
    <location>
        <begin position="224"/>
        <end position="243"/>
    </location>
</feature>
<reference evidence="3 4" key="1">
    <citation type="submission" date="2013-09" db="EMBL/GenBank/DDBJ databases">
        <title>Genome sequencing of Phaeobacter antarcticus sp. nov. SM1211.</title>
        <authorList>
            <person name="Zhang X.-Y."/>
            <person name="Liu C."/>
            <person name="Chen X.-L."/>
            <person name="Xie B.-B."/>
            <person name="Qin Q.-L."/>
            <person name="Rong J.-C."/>
            <person name="Zhang Y.-Z."/>
        </authorList>
    </citation>
    <scope>NUCLEOTIDE SEQUENCE [LARGE SCALE GENOMIC DNA]</scope>
    <source>
        <strain evidence="3 4">SM1211</strain>
    </source>
</reference>
<protein>
    <recommendedName>
        <fullName evidence="5">VPLPA-CTERM protein sorting domain-containing protein</fullName>
    </recommendedName>
</protein>
<evidence type="ECO:0000313" key="4">
    <source>
        <dbReference type="Proteomes" id="UP000231259"/>
    </source>
</evidence>
<evidence type="ECO:0000256" key="1">
    <source>
        <dbReference type="SAM" id="Phobius"/>
    </source>
</evidence>
<feature type="signal peptide" evidence="2">
    <location>
        <begin position="1"/>
        <end position="18"/>
    </location>
</feature>
<proteinExistence type="predicted"/>
<keyword evidence="1" id="KW-0472">Membrane</keyword>
<sequence length="251" mass="26994">MKSVFYAVVIGSISTAAAATPVAFDDNLPSMLDLMGGYISPAEEGKTLHSLPSFDGKDGPLYTTSNKGDVANGDSAHLGKALAGKATLSGQVKSREMRQIKAAGEDLRAGGRIEFNGNFEKGGSGKSGSTEFMDHFRMHYSFDGDARFLEYSSINSHHISDMTEFKKTLFTIPAHAWTGSGKFDIFQLKKTGSAYFQWAIDNLKRSCVSDYLPKPPADTLPAPVPLPAGLGLLMAAFGVLGFLRRNRSRAV</sequence>
<keyword evidence="2" id="KW-0732">Signal</keyword>
<accession>A0A2G8REX3</accession>
<dbReference type="RefSeq" id="WP_099910907.1">
    <property type="nucleotide sequence ID" value="NZ_AWWI01000066.1"/>
</dbReference>
<dbReference type="Proteomes" id="UP000231259">
    <property type="component" value="Unassembled WGS sequence"/>
</dbReference>
<feature type="chain" id="PRO_5013742009" description="VPLPA-CTERM protein sorting domain-containing protein" evidence="2">
    <location>
        <begin position="19"/>
        <end position="251"/>
    </location>
</feature>